<evidence type="ECO:0000256" key="4">
    <source>
        <dbReference type="PIRSR" id="PIRSR000390-2"/>
    </source>
</evidence>
<evidence type="ECO:0000313" key="7">
    <source>
        <dbReference type="Proteomes" id="UP000242699"/>
    </source>
</evidence>
<comment type="caution">
    <text evidence="6">The sequence shown here is derived from an EMBL/GenBank/DDBJ whole genome shotgun (WGS) entry which is preliminary data.</text>
</comment>
<feature type="modified residue" description="N6-(pyridoxal phosphate)lysine" evidence="4">
    <location>
        <position position="183"/>
    </location>
</feature>
<organism evidence="6 7">
    <name type="scientific">Sulfobacillus benefaciens</name>
    <dbReference type="NCBI Taxonomy" id="453960"/>
    <lineage>
        <taxon>Bacteria</taxon>
        <taxon>Bacillati</taxon>
        <taxon>Bacillota</taxon>
        <taxon>Clostridia</taxon>
        <taxon>Eubacteriales</taxon>
        <taxon>Clostridiales Family XVII. Incertae Sedis</taxon>
        <taxon>Sulfobacillus</taxon>
    </lineage>
</organism>
<evidence type="ECO:0000256" key="3">
    <source>
        <dbReference type="PIRSR" id="PIRSR000390-1"/>
    </source>
</evidence>
<protein>
    <submittedName>
        <fullName evidence="6">Transcriptional regulator</fullName>
    </submittedName>
</protein>
<dbReference type="GO" id="GO:0030170">
    <property type="term" value="F:pyridoxal phosphate binding"/>
    <property type="evidence" value="ECO:0007669"/>
    <property type="project" value="UniProtKB-ARBA"/>
</dbReference>
<dbReference type="AlphaFoldDB" id="A0A2T2X7E2"/>
<dbReference type="GO" id="GO:0008483">
    <property type="term" value="F:transaminase activity"/>
    <property type="evidence" value="ECO:0007669"/>
    <property type="project" value="TreeGrafter"/>
</dbReference>
<dbReference type="PANTHER" id="PTHR30244">
    <property type="entry name" value="TRANSAMINASE"/>
    <property type="match status" value="1"/>
</dbReference>
<evidence type="ECO:0000256" key="2">
    <source>
        <dbReference type="ARBA" id="ARBA00037999"/>
    </source>
</evidence>
<dbReference type="Gene3D" id="3.40.640.10">
    <property type="entry name" value="Type I PLP-dependent aspartate aminotransferase-like (Major domain)"/>
    <property type="match status" value="1"/>
</dbReference>
<sequence length="370" mass="40754">MEVPSFTLRRQIADIGKELSQTMETVLETGQFVLGPAVRQFEEQIAQYTHSRYAVGVGNGSDALYLALRALNIGPGDEVLTTPFTFFATVGSILRTGAKPVFTDIQVDTFNMDPEQIRTRITPRTRAVLPVHLFGLMADIETIRRNAKLFIIEDAAQAIGADLRGTMAGSAGDLAAFSFFPTKNLGALGDGGMVTAQAEELAESLRALRAHGSRKKYYHEVLGINSRLDALQAAVLSIKLAYLPVWTAKRQRLAKRYDDGLSALGLDDVRTPVVPPGFTHVFHQYTIRSGRRDQLQSYLKNRGVGSTVYYPLSVHLQPVLQDLGYRKGAFPVSERAQEEVLSLPMFPELSDQEVDYVIGAIGEFYGRRAG</sequence>
<dbReference type="CDD" id="cd00616">
    <property type="entry name" value="AHBA_syn"/>
    <property type="match status" value="1"/>
</dbReference>
<gene>
    <name evidence="6" type="ORF">C7B43_06450</name>
</gene>
<evidence type="ECO:0000313" key="6">
    <source>
        <dbReference type="EMBL" id="PSR30387.1"/>
    </source>
</evidence>
<dbReference type="InterPro" id="IPR015422">
    <property type="entry name" value="PyrdxlP-dep_Trfase_small"/>
</dbReference>
<proteinExistence type="inferred from homology"/>
<dbReference type="EMBL" id="PXYT01000011">
    <property type="protein sequence ID" value="PSR30387.1"/>
    <property type="molecule type" value="Genomic_DNA"/>
</dbReference>
<comment type="similarity">
    <text evidence="2 5">Belongs to the DegT/DnrJ/EryC1 family.</text>
</comment>
<dbReference type="Pfam" id="PF01041">
    <property type="entry name" value="DegT_DnrJ_EryC1"/>
    <property type="match status" value="1"/>
</dbReference>
<keyword evidence="1 4" id="KW-0663">Pyridoxal phosphate</keyword>
<dbReference type="InterPro" id="IPR000653">
    <property type="entry name" value="DegT/StrS_aminotransferase"/>
</dbReference>
<dbReference type="Proteomes" id="UP000242699">
    <property type="component" value="Unassembled WGS sequence"/>
</dbReference>
<dbReference type="InterPro" id="IPR015421">
    <property type="entry name" value="PyrdxlP-dep_Trfase_major"/>
</dbReference>
<dbReference type="PANTHER" id="PTHR30244:SF36">
    <property type="entry name" value="3-OXO-GLUCOSE-6-PHOSPHATE:GLUTAMATE AMINOTRANSFERASE"/>
    <property type="match status" value="1"/>
</dbReference>
<evidence type="ECO:0000256" key="1">
    <source>
        <dbReference type="ARBA" id="ARBA00022898"/>
    </source>
</evidence>
<evidence type="ECO:0000256" key="5">
    <source>
        <dbReference type="RuleBase" id="RU004508"/>
    </source>
</evidence>
<dbReference type="GO" id="GO:0000271">
    <property type="term" value="P:polysaccharide biosynthetic process"/>
    <property type="evidence" value="ECO:0007669"/>
    <property type="project" value="TreeGrafter"/>
</dbReference>
<dbReference type="SUPFAM" id="SSF53383">
    <property type="entry name" value="PLP-dependent transferases"/>
    <property type="match status" value="1"/>
</dbReference>
<feature type="active site" description="Proton acceptor" evidence="3">
    <location>
        <position position="183"/>
    </location>
</feature>
<reference evidence="6 7" key="1">
    <citation type="journal article" date="2014" name="BMC Genomics">
        <title>Comparison of environmental and isolate Sulfobacillus genomes reveals diverse carbon, sulfur, nitrogen, and hydrogen metabolisms.</title>
        <authorList>
            <person name="Justice N.B."/>
            <person name="Norman A."/>
            <person name="Brown C.T."/>
            <person name="Singh A."/>
            <person name="Thomas B.C."/>
            <person name="Banfield J.F."/>
        </authorList>
    </citation>
    <scope>NUCLEOTIDE SEQUENCE [LARGE SCALE GENOMIC DNA]</scope>
    <source>
        <strain evidence="6">AMDSBA1</strain>
    </source>
</reference>
<name>A0A2T2X7E2_9FIRM</name>
<dbReference type="FunFam" id="3.40.640.10:FF:000089">
    <property type="entry name" value="Aminotransferase, DegT/DnrJ/EryC1/StrS family"/>
    <property type="match status" value="1"/>
</dbReference>
<dbReference type="PIRSF" id="PIRSF000390">
    <property type="entry name" value="PLP_StrS"/>
    <property type="match status" value="1"/>
</dbReference>
<dbReference type="Gene3D" id="3.90.1150.10">
    <property type="entry name" value="Aspartate Aminotransferase, domain 1"/>
    <property type="match status" value="1"/>
</dbReference>
<dbReference type="InterPro" id="IPR015424">
    <property type="entry name" value="PyrdxlP-dep_Trfase"/>
</dbReference>
<accession>A0A2T2X7E2</accession>